<dbReference type="CDD" id="cd00082">
    <property type="entry name" value="HisKA"/>
    <property type="match status" value="1"/>
</dbReference>
<evidence type="ECO:0000259" key="5">
    <source>
        <dbReference type="PROSITE" id="PS50110"/>
    </source>
</evidence>
<dbReference type="Proteomes" id="UP000692954">
    <property type="component" value="Unassembled WGS sequence"/>
</dbReference>
<feature type="domain" description="Histidine kinase" evidence="4">
    <location>
        <begin position="479"/>
        <end position="707"/>
    </location>
</feature>
<keyword evidence="3" id="KW-1133">Transmembrane helix</keyword>
<dbReference type="CDD" id="cd17546">
    <property type="entry name" value="REC_hyHK_CKI1_RcsC-like"/>
    <property type="match status" value="1"/>
</dbReference>
<feature type="modified residue" description="4-aspartylphosphate" evidence="2">
    <location>
        <position position="881"/>
    </location>
</feature>
<dbReference type="PANTHER" id="PTHR43719">
    <property type="entry name" value="TWO-COMPONENT HISTIDINE KINASE"/>
    <property type="match status" value="1"/>
</dbReference>
<dbReference type="InterPro" id="IPR050956">
    <property type="entry name" value="2C_system_His_kinase"/>
</dbReference>
<dbReference type="PROSITE" id="PS50110">
    <property type="entry name" value="RESPONSE_REGULATORY"/>
    <property type="match status" value="1"/>
</dbReference>
<dbReference type="SMART" id="SM00448">
    <property type="entry name" value="REC"/>
    <property type="match status" value="1"/>
</dbReference>
<accession>A0A8S1M6I4</accession>
<evidence type="ECO:0000256" key="1">
    <source>
        <dbReference type="ARBA" id="ARBA00022553"/>
    </source>
</evidence>
<feature type="transmembrane region" description="Helical" evidence="3">
    <location>
        <begin position="35"/>
        <end position="55"/>
    </location>
</feature>
<dbReference type="EMBL" id="CAJJDN010000030">
    <property type="protein sequence ID" value="CAD8073411.1"/>
    <property type="molecule type" value="Genomic_DNA"/>
</dbReference>
<dbReference type="PROSITE" id="PS50109">
    <property type="entry name" value="HIS_KIN"/>
    <property type="match status" value="1"/>
</dbReference>
<name>A0A8S1M6I4_9CILI</name>
<feature type="domain" description="Response regulatory" evidence="5">
    <location>
        <begin position="826"/>
        <end position="947"/>
    </location>
</feature>
<dbReference type="InterPro" id="IPR005467">
    <property type="entry name" value="His_kinase_dom"/>
</dbReference>
<evidence type="ECO:0000259" key="4">
    <source>
        <dbReference type="PROSITE" id="PS50109"/>
    </source>
</evidence>
<evidence type="ECO:0000256" key="3">
    <source>
        <dbReference type="SAM" id="Phobius"/>
    </source>
</evidence>
<keyword evidence="3" id="KW-0472">Membrane</keyword>
<sequence>MSFQIKLRKFLERLGLNSILIANLVQNIWRASISLWLTLPINYLVFILALTCLLFRCLQQFLIMKEYGQKYLIHLVSLFYYITYFESCLQIERNQHFQFFTNSFLMIFGYMDYLKIAVSKYVLICKLGIPLYFIVRLTYQIINDFRIQDLESLVLLCLMFFKYKIILQISFDQKIDEKTHKQQLTIKEEREVIPIIQNQQIFPQLKQQNKAQNSYSPQHNLSVFLIDLPSEMKLIQYSNLTNFQQKLNKSFDKSDHSMSSFYQNLLNIFPQGILILNSQLQVSYMNNKCEKLLECQGAETILEKVKNCVNNAKIRDFQFDDFNAFQAKQQQKQIHYRILKEIICILKKQNRTIDVLDIIMQPQKYQSILGANSDASFVINQLTFMSQMFRYEWLIQSGLKHNNSQKKLKLIIIPTAMTNQQQEYFQSQSYIQSSSKVNFQATNDVENPVLLIIIKNITNKHKFQQIRDEQIIHHSLIKSFSHELRTPLNSCQHMLNLMKSIKSEEELQKCLTIAENSTTLLIHQINDILDYAAIQSYQFSYHITKFSINEIVQEIERLYKGQMEFKNIAFKKIISKNLEDLIIWNDKQRLLQILVNLLNNSIKFTQEGGWIHLSITEIAYLYINVEVKDNGIGIAEDQLHLIQSSLYDTLEFGAILKQNSEIKKKGFGLSIVAKLIEGLSESYKNELIIQSIKNQGTLVSFHMENLHSQNVYQQSSYLFTQQTGKPIQSEILFTFNKIKLDDKEIDIVNNSFSKIKNQEEMYDQQSESYKATSRLNDFEIKQEIMLPISPEYFLHKTRQSFRYFQDSEPCGIQKQKLKQICQICTHVLVVDDIPFNQLALKMMLQHYNIQADSVFDGFQAIEKVKLKMQQHCQNYQLIFMDIEMPGMDGFQTSQKILNLTQKQSTIVICSAYDTQENYIKGSKLGIDTFLPKPVNQNQLELILRIKFDIKSRENEHFIFV</sequence>
<keyword evidence="3" id="KW-0812">Transmembrane</keyword>
<proteinExistence type="predicted"/>
<dbReference type="GO" id="GO:0000155">
    <property type="term" value="F:phosphorelay sensor kinase activity"/>
    <property type="evidence" value="ECO:0007669"/>
    <property type="project" value="InterPro"/>
</dbReference>
<dbReference type="SMART" id="SM00388">
    <property type="entry name" value="HisKA"/>
    <property type="match status" value="1"/>
</dbReference>
<keyword evidence="1 2" id="KW-0597">Phosphoprotein</keyword>
<organism evidence="6 7">
    <name type="scientific">Paramecium sonneborni</name>
    <dbReference type="NCBI Taxonomy" id="65129"/>
    <lineage>
        <taxon>Eukaryota</taxon>
        <taxon>Sar</taxon>
        <taxon>Alveolata</taxon>
        <taxon>Ciliophora</taxon>
        <taxon>Intramacronucleata</taxon>
        <taxon>Oligohymenophorea</taxon>
        <taxon>Peniculida</taxon>
        <taxon>Parameciidae</taxon>
        <taxon>Paramecium</taxon>
    </lineage>
</organism>
<dbReference type="Pfam" id="PF00072">
    <property type="entry name" value="Response_reg"/>
    <property type="match status" value="1"/>
</dbReference>
<dbReference type="InterPro" id="IPR003594">
    <property type="entry name" value="HATPase_dom"/>
</dbReference>
<evidence type="ECO:0000256" key="2">
    <source>
        <dbReference type="PROSITE-ProRule" id="PRU00169"/>
    </source>
</evidence>
<dbReference type="SMART" id="SM00387">
    <property type="entry name" value="HATPase_c"/>
    <property type="match status" value="1"/>
</dbReference>
<evidence type="ECO:0000313" key="6">
    <source>
        <dbReference type="EMBL" id="CAD8073411.1"/>
    </source>
</evidence>
<protein>
    <submittedName>
        <fullName evidence="6">Uncharacterized protein</fullName>
    </submittedName>
</protein>
<gene>
    <name evidence="6" type="ORF">PSON_ATCC_30995.1.T0300319</name>
</gene>
<dbReference type="Pfam" id="PF00512">
    <property type="entry name" value="HisKA"/>
    <property type="match status" value="1"/>
</dbReference>
<evidence type="ECO:0000313" key="7">
    <source>
        <dbReference type="Proteomes" id="UP000692954"/>
    </source>
</evidence>
<dbReference type="InterPro" id="IPR003661">
    <property type="entry name" value="HisK_dim/P_dom"/>
</dbReference>
<comment type="caution">
    <text evidence="6">The sequence shown here is derived from an EMBL/GenBank/DDBJ whole genome shotgun (WGS) entry which is preliminary data.</text>
</comment>
<dbReference type="PANTHER" id="PTHR43719:SF28">
    <property type="entry name" value="PEROXIDE STRESS-ACTIVATED HISTIDINE KINASE MAK1-RELATED"/>
    <property type="match status" value="1"/>
</dbReference>
<dbReference type="AlphaFoldDB" id="A0A8S1M6I4"/>
<dbReference type="InterPro" id="IPR001789">
    <property type="entry name" value="Sig_transdc_resp-reg_receiver"/>
</dbReference>
<dbReference type="Pfam" id="PF02518">
    <property type="entry name" value="HATPase_c"/>
    <property type="match status" value="1"/>
</dbReference>
<dbReference type="OrthoDB" id="60033at2759"/>
<keyword evidence="7" id="KW-1185">Reference proteome</keyword>
<reference evidence="6" key="1">
    <citation type="submission" date="2021-01" db="EMBL/GenBank/DDBJ databases">
        <authorList>
            <consortium name="Genoscope - CEA"/>
            <person name="William W."/>
        </authorList>
    </citation>
    <scope>NUCLEOTIDE SEQUENCE</scope>
</reference>